<feature type="region of interest" description="Disordered" evidence="1">
    <location>
        <begin position="32"/>
        <end position="58"/>
    </location>
</feature>
<evidence type="ECO:0000313" key="3">
    <source>
        <dbReference type="Proteomes" id="UP000002009"/>
    </source>
</evidence>
<evidence type="ECO:0008006" key="4">
    <source>
        <dbReference type="Google" id="ProtNLM"/>
    </source>
</evidence>
<sequence>MSAFGTTLAAPAAAGGWAPALRRCRTRRVGITSRAAASSSGRGATDGEEEEPSDEKRFGFGRRDALIASATACLSTGLGPEGWTAARASTELNAIALGDDGIPDYTVRGPYGVRRLPKLEHTCISCFPRCVGDACLVQIDAYVPSAPPPLPDTMFPLLGEDGAPLRPVAGPTRGALSEVSRGPYPLAVFTSGFLVDSEATASYCRRLCSWGYVVLGYNKRDGVGVAGGNALDDVVSAKMVDDLIGWARTDVLLAPLVRDGGAMDTADETDDDIVTAPAKGGVYLIGHSRGGKISMLQACGDERVRAACLLDPVDNTVYAPLGEGFPSAVAKMRNTKDGGPPLLVVGGKYGGDCAPKGSNYLSFLEQSNPKSWGLEVRAGHFQFLDSATLVQRAVCEENPGVAEAQVREVSQALMGGSLATDDENAGAVMGRWCV</sequence>
<dbReference type="PANTHER" id="PTHR33428:SF14">
    <property type="entry name" value="CARBOXYLESTERASE TYPE B DOMAIN-CONTAINING PROTEIN"/>
    <property type="match status" value="1"/>
</dbReference>
<dbReference type="KEGG" id="mis:MICPUN_64446"/>
<dbReference type="RefSeq" id="XP_002506361.1">
    <property type="nucleotide sequence ID" value="XM_002506315.1"/>
</dbReference>
<proteinExistence type="predicted"/>
<dbReference type="OMA" id="RRLCSWG"/>
<dbReference type="EMBL" id="CP001333">
    <property type="protein sequence ID" value="ACO67619.1"/>
    <property type="molecule type" value="Genomic_DNA"/>
</dbReference>
<organism evidence="2 3">
    <name type="scientific">Micromonas commoda (strain RCC299 / NOUM17 / CCMP2709)</name>
    <name type="common">Picoplanktonic green alga</name>
    <dbReference type="NCBI Taxonomy" id="296587"/>
    <lineage>
        <taxon>Eukaryota</taxon>
        <taxon>Viridiplantae</taxon>
        <taxon>Chlorophyta</taxon>
        <taxon>Mamiellophyceae</taxon>
        <taxon>Mamiellales</taxon>
        <taxon>Mamiellaceae</taxon>
        <taxon>Micromonas</taxon>
    </lineage>
</organism>
<name>C1EI44_MICCC</name>
<gene>
    <name evidence="2" type="ORF">MICPUN_64446</name>
</gene>
<protein>
    <recommendedName>
        <fullName evidence="4">Chlorophyllase</fullName>
    </recommendedName>
</protein>
<reference evidence="2 3" key="1">
    <citation type="journal article" date="2009" name="Science">
        <title>Green evolution and dynamic adaptations revealed by genomes of the marine picoeukaryotes Micromonas.</title>
        <authorList>
            <person name="Worden A.Z."/>
            <person name="Lee J.H."/>
            <person name="Mock T."/>
            <person name="Rouze P."/>
            <person name="Simmons M.P."/>
            <person name="Aerts A.L."/>
            <person name="Allen A.E."/>
            <person name="Cuvelier M.L."/>
            <person name="Derelle E."/>
            <person name="Everett M.V."/>
            <person name="Foulon E."/>
            <person name="Grimwood J."/>
            <person name="Gundlach H."/>
            <person name="Henrissat B."/>
            <person name="Napoli C."/>
            <person name="McDonald S.M."/>
            <person name="Parker M.S."/>
            <person name="Rombauts S."/>
            <person name="Salamov A."/>
            <person name="Von Dassow P."/>
            <person name="Badger J.H."/>
            <person name="Coutinho P.M."/>
            <person name="Demir E."/>
            <person name="Dubchak I."/>
            <person name="Gentemann C."/>
            <person name="Eikrem W."/>
            <person name="Gready J.E."/>
            <person name="John U."/>
            <person name="Lanier W."/>
            <person name="Lindquist E.A."/>
            <person name="Lucas S."/>
            <person name="Mayer K.F."/>
            <person name="Moreau H."/>
            <person name="Not F."/>
            <person name="Otillar R."/>
            <person name="Panaud O."/>
            <person name="Pangilinan J."/>
            <person name="Paulsen I."/>
            <person name="Piegu B."/>
            <person name="Poliakov A."/>
            <person name="Robbens S."/>
            <person name="Schmutz J."/>
            <person name="Toulza E."/>
            <person name="Wyss T."/>
            <person name="Zelensky A."/>
            <person name="Zhou K."/>
            <person name="Armbrust E.V."/>
            <person name="Bhattacharya D."/>
            <person name="Goodenough U.W."/>
            <person name="Van de Peer Y."/>
            <person name="Grigoriev I.V."/>
        </authorList>
    </citation>
    <scope>NUCLEOTIDE SEQUENCE [LARGE SCALE GENOMIC DNA]</scope>
    <source>
        <strain evidence="3">RCC299 / NOUM17</strain>
    </source>
</reference>
<dbReference type="PANTHER" id="PTHR33428">
    <property type="entry name" value="CHLOROPHYLLASE-2, CHLOROPLASTIC"/>
    <property type="match status" value="1"/>
</dbReference>
<dbReference type="InParanoid" id="C1EI44"/>
<dbReference type="Gene3D" id="3.40.50.1820">
    <property type="entry name" value="alpha/beta hydrolase"/>
    <property type="match status" value="1"/>
</dbReference>
<accession>C1EI44</accession>
<evidence type="ECO:0000256" key="1">
    <source>
        <dbReference type="SAM" id="MobiDB-lite"/>
    </source>
</evidence>
<dbReference type="InterPro" id="IPR029058">
    <property type="entry name" value="AB_hydrolase_fold"/>
</dbReference>
<dbReference type="GO" id="GO:0015996">
    <property type="term" value="P:chlorophyll catabolic process"/>
    <property type="evidence" value="ECO:0007669"/>
    <property type="project" value="TreeGrafter"/>
</dbReference>
<evidence type="ECO:0000313" key="2">
    <source>
        <dbReference type="EMBL" id="ACO67619.1"/>
    </source>
</evidence>
<dbReference type="Pfam" id="PF07224">
    <property type="entry name" value="Chlorophyllase"/>
    <property type="match status" value="1"/>
</dbReference>
<dbReference type="OrthoDB" id="2093222at2759"/>
<dbReference type="SUPFAM" id="SSF53474">
    <property type="entry name" value="alpha/beta-Hydrolases"/>
    <property type="match status" value="1"/>
</dbReference>
<dbReference type="GO" id="GO:0047746">
    <property type="term" value="F:chlorophyllase activity"/>
    <property type="evidence" value="ECO:0007669"/>
    <property type="project" value="TreeGrafter"/>
</dbReference>
<dbReference type="InterPro" id="IPR017395">
    <property type="entry name" value="Chlorophyllase-like"/>
</dbReference>
<dbReference type="Proteomes" id="UP000002009">
    <property type="component" value="Chromosome 15"/>
</dbReference>
<keyword evidence="3" id="KW-1185">Reference proteome</keyword>
<feature type="compositionally biased region" description="Low complexity" evidence="1">
    <location>
        <begin position="33"/>
        <end position="43"/>
    </location>
</feature>
<dbReference type="ESTHER" id="micsr-c1ei44">
    <property type="family name" value="Chlorophyllase"/>
</dbReference>
<dbReference type="GeneID" id="8249466"/>
<dbReference type="STRING" id="296587.C1EI44"/>
<dbReference type="eggNOG" id="ENOG502QRKW">
    <property type="taxonomic scope" value="Eukaryota"/>
</dbReference>
<dbReference type="AlphaFoldDB" id="C1EI44"/>